<evidence type="ECO:0000313" key="8">
    <source>
        <dbReference type="Proteomes" id="UP001170954"/>
    </source>
</evidence>
<dbReference type="Gene3D" id="1.25.40.390">
    <property type="match status" value="1"/>
</dbReference>
<sequence length="458" mass="51293">MTASCSLDRFPETTFSDQEFWNTESDLKFAANRLYQQLEGFDLDNRGDDNVNQTLDFNSPELNMARTPKAEIAKQLYEDLDYAKDWLPTAKSIPAADYGRVSKSAAQALKARIGLFLGTFAKYHGGSDAQTHLQQAVDGATYVMGQGHQLFSDYAKLFNQEGEGPGNSENILVKIYGVDASNVILAHNYSRDLENGRVAVTRNLIRQYLYTDGLPAYNERNELKPVRSAFYIAEGAEPSYNAVLDNRDPRLGLTVFRDGEQAYKGPWVPTTTLGARTAYATKKGFNIPDWQTSGSATTDRILIRYAEVLLTFAEAKYELNGSISDEDLDKSINLLRSRVGMNVKLSNAFAVANQLSMLEEIRRERNVELALEGFRYPDLIRWKLAENALTQDILGAKYNATDWVGADIKNLNLNADQILIVEDKSTRRFNPAKDYLYPVPLNEISLSGGAVVQNPNWK</sequence>
<name>A0ABT7NSG0_9SPHI</name>
<dbReference type="SUPFAM" id="SSF48452">
    <property type="entry name" value="TPR-like"/>
    <property type="match status" value="1"/>
</dbReference>
<accession>A0ABT7NSG0</accession>
<dbReference type="Pfam" id="PF07980">
    <property type="entry name" value="SusD_RagB"/>
    <property type="match status" value="1"/>
</dbReference>
<dbReference type="EMBL" id="JACAGK010000071">
    <property type="protein sequence ID" value="MDM1050106.1"/>
    <property type="molecule type" value="Genomic_DNA"/>
</dbReference>
<comment type="caution">
    <text evidence="7">The sequence shown here is derived from an EMBL/GenBank/DDBJ whole genome shotgun (WGS) entry which is preliminary data.</text>
</comment>
<evidence type="ECO:0000256" key="2">
    <source>
        <dbReference type="ARBA" id="ARBA00006275"/>
    </source>
</evidence>
<feature type="domain" description="RagB/SusD" evidence="6">
    <location>
        <begin position="196"/>
        <end position="457"/>
    </location>
</feature>
<evidence type="ECO:0000313" key="7">
    <source>
        <dbReference type="EMBL" id="MDM1050106.1"/>
    </source>
</evidence>
<dbReference type="InterPro" id="IPR012944">
    <property type="entry name" value="SusD_RagB_dom"/>
</dbReference>
<evidence type="ECO:0000256" key="4">
    <source>
        <dbReference type="ARBA" id="ARBA00023136"/>
    </source>
</evidence>
<comment type="similarity">
    <text evidence="2">Belongs to the SusD family.</text>
</comment>
<keyword evidence="8" id="KW-1185">Reference proteome</keyword>
<evidence type="ECO:0000256" key="5">
    <source>
        <dbReference type="ARBA" id="ARBA00023237"/>
    </source>
</evidence>
<protein>
    <submittedName>
        <fullName evidence="7">RagB/SusD family nutrient uptake outer membrane protein</fullName>
    </submittedName>
</protein>
<keyword evidence="5" id="KW-0998">Cell outer membrane</keyword>
<evidence type="ECO:0000256" key="3">
    <source>
        <dbReference type="ARBA" id="ARBA00022729"/>
    </source>
</evidence>
<dbReference type="Proteomes" id="UP001170954">
    <property type="component" value="Unassembled WGS sequence"/>
</dbReference>
<gene>
    <name evidence="7" type="ORF">HX018_17855</name>
</gene>
<proteinExistence type="inferred from homology"/>
<reference evidence="7" key="2">
    <citation type="journal article" date="2022" name="Sci. Total Environ.">
        <title>Prevalence, transmission, and molecular epidemiology of tet(X)-positive bacteria among humans, animals, and environmental niches in China: An epidemiological, and genomic-based study.</title>
        <authorList>
            <person name="Dong N."/>
            <person name="Zeng Y."/>
            <person name="Cai C."/>
            <person name="Sun C."/>
            <person name="Lu J."/>
            <person name="Liu C."/>
            <person name="Zhou H."/>
            <person name="Sun Q."/>
            <person name="Shu L."/>
            <person name="Wang H."/>
            <person name="Wang Y."/>
            <person name="Wang S."/>
            <person name="Wu C."/>
            <person name="Chan E.W."/>
            <person name="Chen G."/>
            <person name="Shen Z."/>
            <person name="Chen S."/>
            <person name="Zhang R."/>
        </authorList>
    </citation>
    <scope>NUCLEOTIDE SEQUENCE</scope>
    <source>
        <strain evidence="7">R1692</strain>
    </source>
</reference>
<keyword evidence="4" id="KW-0472">Membrane</keyword>
<evidence type="ECO:0000256" key="1">
    <source>
        <dbReference type="ARBA" id="ARBA00004442"/>
    </source>
</evidence>
<reference evidence="7" key="1">
    <citation type="submission" date="2020-06" db="EMBL/GenBank/DDBJ databases">
        <authorList>
            <person name="Dong N."/>
        </authorList>
    </citation>
    <scope>NUCLEOTIDE SEQUENCE</scope>
    <source>
        <strain evidence="7">R1692</strain>
    </source>
</reference>
<evidence type="ECO:0000259" key="6">
    <source>
        <dbReference type="Pfam" id="PF07980"/>
    </source>
</evidence>
<organism evidence="7 8">
    <name type="scientific">Sphingobacterium hotanense</name>
    <dbReference type="NCBI Taxonomy" id="649196"/>
    <lineage>
        <taxon>Bacteria</taxon>
        <taxon>Pseudomonadati</taxon>
        <taxon>Bacteroidota</taxon>
        <taxon>Sphingobacteriia</taxon>
        <taxon>Sphingobacteriales</taxon>
        <taxon>Sphingobacteriaceae</taxon>
        <taxon>Sphingobacterium</taxon>
    </lineage>
</organism>
<comment type="subcellular location">
    <subcellularLocation>
        <location evidence="1">Cell outer membrane</location>
    </subcellularLocation>
</comment>
<dbReference type="InterPro" id="IPR011990">
    <property type="entry name" value="TPR-like_helical_dom_sf"/>
</dbReference>
<keyword evidence="3" id="KW-0732">Signal</keyword>